<evidence type="ECO:0000313" key="3">
    <source>
        <dbReference type="Proteomes" id="UP000011648"/>
    </source>
</evidence>
<dbReference type="Proteomes" id="UP000011648">
    <property type="component" value="Unassembled WGS sequence"/>
</dbReference>
<reference evidence="2 3" key="1">
    <citation type="journal article" date="2014" name="PLoS Genet.">
        <title>Phylogenetically driven sequencing of extremely halophilic archaea reveals strategies for static and dynamic osmo-response.</title>
        <authorList>
            <person name="Becker E.A."/>
            <person name="Seitzer P.M."/>
            <person name="Tritt A."/>
            <person name="Larsen D."/>
            <person name="Krusor M."/>
            <person name="Yao A.I."/>
            <person name="Wu D."/>
            <person name="Madern D."/>
            <person name="Eisen J.A."/>
            <person name="Darling A.E."/>
            <person name="Facciotti M.T."/>
        </authorList>
    </citation>
    <scope>NUCLEOTIDE SEQUENCE [LARGE SCALE GENOMIC DNA]</scope>
    <source>
        <strain evidence="2 3">DSM 12281</strain>
    </source>
</reference>
<evidence type="ECO:0000313" key="2">
    <source>
        <dbReference type="EMBL" id="ELY96822.1"/>
    </source>
</evidence>
<accession>M0AG13</accession>
<dbReference type="OrthoDB" id="170791at2157"/>
<feature type="transmembrane region" description="Helical" evidence="1">
    <location>
        <begin position="120"/>
        <end position="141"/>
    </location>
</feature>
<comment type="caution">
    <text evidence="2">The sequence shown here is derived from an EMBL/GenBank/DDBJ whole genome shotgun (WGS) entry which is preliminary data.</text>
</comment>
<feature type="transmembrane region" description="Helical" evidence="1">
    <location>
        <begin position="86"/>
        <end position="104"/>
    </location>
</feature>
<sequence>MLGGAIVAAAVMTVLLAPPNATSGVLIFGIILVAGVLLSYVVGYLGTPWNSTAYPMTEPTSNPVEEPTDASQADAEEFKWMLREGIGVAIASLFGMLFLILFLLEETALIESQNLTVGEISVWTVLLVLALLLVVLGLWSWRGR</sequence>
<keyword evidence="1" id="KW-0472">Membrane</keyword>
<proteinExistence type="predicted"/>
<gene>
    <name evidence="2" type="ORF">C484_00270</name>
</gene>
<evidence type="ECO:0000256" key="1">
    <source>
        <dbReference type="SAM" id="Phobius"/>
    </source>
</evidence>
<organism evidence="2 3">
    <name type="scientific">Natrialba taiwanensis DSM 12281</name>
    <dbReference type="NCBI Taxonomy" id="1230458"/>
    <lineage>
        <taxon>Archaea</taxon>
        <taxon>Methanobacteriati</taxon>
        <taxon>Methanobacteriota</taxon>
        <taxon>Stenosarchaea group</taxon>
        <taxon>Halobacteria</taxon>
        <taxon>Halobacteriales</taxon>
        <taxon>Natrialbaceae</taxon>
        <taxon>Natrialba</taxon>
    </lineage>
</organism>
<dbReference type="AlphaFoldDB" id="M0AG13"/>
<feature type="transmembrane region" description="Helical" evidence="1">
    <location>
        <begin position="26"/>
        <end position="46"/>
    </location>
</feature>
<dbReference type="PATRIC" id="fig|1230458.4.peg.52"/>
<protein>
    <submittedName>
        <fullName evidence="2">Uncharacterized protein</fullName>
    </submittedName>
</protein>
<name>M0AG13_9EURY</name>
<dbReference type="EMBL" id="AOIL01000001">
    <property type="protein sequence ID" value="ELY96822.1"/>
    <property type="molecule type" value="Genomic_DNA"/>
</dbReference>
<keyword evidence="3" id="KW-1185">Reference proteome</keyword>
<keyword evidence="1" id="KW-1133">Transmembrane helix</keyword>
<keyword evidence="1" id="KW-0812">Transmembrane</keyword>